<evidence type="ECO:0000313" key="1">
    <source>
        <dbReference type="EMBL" id="QCX00783.1"/>
    </source>
</evidence>
<dbReference type="InterPro" id="IPR018707">
    <property type="entry name" value="LpxR"/>
</dbReference>
<keyword evidence="2" id="KW-1185">Reference proteome</keyword>
<name>A0A5B7SUF3_9FLAO</name>
<dbReference type="Gene3D" id="2.40.128.140">
    <property type="entry name" value="Outer membrane protein"/>
    <property type="match status" value="1"/>
</dbReference>
<dbReference type="EMBL" id="CP040710">
    <property type="protein sequence ID" value="QCX00783.1"/>
    <property type="molecule type" value="Genomic_DNA"/>
</dbReference>
<dbReference type="Proteomes" id="UP000310017">
    <property type="component" value="Chromosome"/>
</dbReference>
<organism evidence="1 2">
    <name type="scientific">Aggregatimonas sangjinii</name>
    <dbReference type="NCBI Taxonomy" id="2583587"/>
    <lineage>
        <taxon>Bacteria</taxon>
        <taxon>Pseudomonadati</taxon>
        <taxon>Bacteroidota</taxon>
        <taxon>Flavobacteriia</taxon>
        <taxon>Flavobacteriales</taxon>
        <taxon>Flavobacteriaceae</taxon>
        <taxon>Aggregatimonas</taxon>
    </lineage>
</organism>
<dbReference type="RefSeq" id="WP_138853127.1">
    <property type="nucleotide sequence ID" value="NZ_CP040710.1"/>
</dbReference>
<evidence type="ECO:0000313" key="2">
    <source>
        <dbReference type="Proteomes" id="UP000310017"/>
    </source>
</evidence>
<accession>A0A5B7SUF3</accession>
<sequence length="320" mass="36277">MRKSILWHFLVLMLPTSILCQKIDHMVSFRDMQSERYFRFNYDNDFFAAADRNYTQGYALEFVLPVLQKNPVNFLFFKPKDVTFRYGMALEHIGFTPDDYVSPSIQFEDRPFASALMLKSFVIGTDTMRRARLSQSFSMGIIGPWAFGEEMQVGIHRAIGDKIPGGWPNQIANDVVVNYRLAYEKRLFRFRNAISLQADTAVQLGTLFTNASFGMNTTIGLLDDTFGPKSGTTKFSAYLFVRPLVHVVGYDATLQGGVFNRRSPYTIATADIERFTASLEYGAILKTGTLYFEYTRASSTREFETGSSAKWGGIKIGFGF</sequence>
<dbReference type="KEGG" id="asag:FGM00_11935"/>
<protein>
    <submittedName>
        <fullName evidence="1">Lipid A deacylase LpxR family protein</fullName>
    </submittedName>
</protein>
<dbReference type="Pfam" id="PF09982">
    <property type="entry name" value="LpxR"/>
    <property type="match status" value="1"/>
</dbReference>
<dbReference type="AlphaFoldDB" id="A0A5B7SUF3"/>
<reference evidence="1 2" key="1">
    <citation type="submission" date="2019-05" db="EMBL/GenBank/DDBJ databases">
        <title>Genome sequencing of F202Z8.</title>
        <authorList>
            <person name="Kwon Y.M."/>
        </authorList>
    </citation>
    <scope>NUCLEOTIDE SEQUENCE [LARGE SCALE GENOMIC DNA]</scope>
    <source>
        <strain evidence="1 2">F202Z8</strain>
    </source>
</reference>
<gene>
    <name evidence="1" type="ORF">FGM00_11935</name>
</gene>
<dbReference type="InterPro" id="IPR037107">
    <property type="entry name" value="Put_OMP_sf"/>
</dbReference>
<proteinExistence type="predicted"/>
<dbReference type="OrthoDB" id="622552at2"/>